<evidence type="ECO:0000256" key="1">
    <source>
        <dbReference type="SAM" id="MobiDB-lite"/>
    </source>
</evidence>
<feature type="transmembrane region" description="Helical" evidence="2">
    <location>
        <begin position="83"/>
        <end position="109"/>
    </location>
</feature>
<feature type="region of interest" description="Disordered" evidence="1">
    <location>
        <begin position="1"/>
        <end position="53"/>
    </location>
</feature>
<protein>
    <submittedName>
        <fullName evidence="3">Uncharacterized protein</fullName>
    </submittedName>
</protein>
<dbReference type="AlphaFoldDB" id="A0A5B8MPS0"/>
<accession>A0A5B8MPS0</accession>
<keyword evidence="4" id="KW-1185">Reference proteome</keyword>
<evidence type="ECO:0000313" key="3">
    <source>
        <dbReference type="EMBL" id="QDZ22427.1"/>
    </source>
</evidence>
<name>A0A5B8MPS0_9CHLO</name>
<feature type="compositionally biased region" description="Basic and acidic residues" evidence="1">
    <location>
        <begin position="18"/>
        <end position="41"/>
    </location>
</feature>
<dbReference type="Proteomes" id="UP000316726">
    <property type="component" value="Chromosome 7"/>
</dbReference>
<evidence type="ECO:0000256" key="2">
    <source>
        <dbReference type="SAM" id="Phobius"/>
    </source>
</evidence>
<sequence>MPLFQSVLNTESLRRRRREEGPGGGEEKSEPSGEEKTDGAKAKGKGKILTSSAEEDRAPDIFDTHVGPFLERYVLWCQKKGVILGWIPGLVGVAAFIAVAMVGGSLLGWATGQGIIKVLDYFGLVEKLRASFDALDGA</sequence>
<dbReference type="EMBL" id="CP031040">
    <property type="protein sequence ID" value="QDZ22427.1"/>
    <property type="molecule type" value="Genomic_DNA"/>
</dbReference>
<feature type="compositionally biased region" description="Polar residues" evidence="1">
    <location>
        <begin position="1"/>
        <end position="11"/>
    </location>
</feature>
<evidence type="ECO:0000313" key="4">
    <source>
        <dbReference type="Proteomes" id="UP000316726"/>
    </source>
</evidence>
<organism evidence="3 4">
    <name type="scientific">Chloropicon primus</name>
    <dbReference type="NCBI Taxonomy" id="1764295"/>
    <lineage>
        <taxon>Eukaryota</taxon>
        <taxon>Viridiplantae</taxon>
        <taxon>Chlorophyta</taxon>
        <taxon>Chloropicophyceae</taxon>
        <taxon>Chloropicales</taxon>
        <taxon>Chloropicaceae</taxon>
        <taxon>Chloropicon</taxon>
    </lineage>
</organism>
<reference evidence="3 4" key="1">
    <citation type="submission" date="2018-07" db="EMBL/GenBank/DDBJ databases">
        <title>The complete nuclear genome of the prasinophyte Chloropicon primus (CCMP1205).</title>
        <authorList>
            <person name="Pombert J.-F."/>
            <person name="Otis C."/>
            <person name="Turmel M."/>
            <person name="Lemieux C."/>
        </authorList>
    </citation>
    <scope>NUCLEOTIDE SEQUENCE [LARGE SCALE GENOMIC DNA]</scope>
    <source>
        <strain evidence="3 4">CCMP1205</strain>
    </source>
</reference>
<keyword evidence="2" id="KW-0812">Transmembrane</keyword>
<gene>
    <name evidence="3" type="ORF">A3770_07p49450</name>
</gene>
<proteinExistence type="predicted"/>
<keyword evidence="2" id="KW-1133">Transmembrane helix</keyword>
<keyword evidence="2" id="KW-0472">Membrane</keyword>